<gene>
    <name evidence="2" type="ORF">FLL45_20555</name>
</gene>
<dbReference type="InterPro" id="IPR013783">
    <property type="entry name" value="Ig-like_fold"/>
</dbReference>
<dbReference type="Gene3D" id="3.20.20.80">
    <property type="entry name" value="Glycosidases"/>
    <property type="match status" value="1"/>
</dbReference>
<dbReference type="AlphaFoldDB" id="A0A545T2U5"/>
<organism evidence="2 3">
    <name type="scientific">Aliikangiella marina</name>
    <dbReference type="NCBI Taxonomy" id="1712262"/>
    <lineage>
        <taxon>Bacteria</taxon>
        <taxon>Pseudomonadati</taxon>
        <taxon>Pseudomonadota</taxon>
        <taxon>Gammaproteobacteria</taxon>
        <taxon>Oceanospirillales</taxon>
        <taxon>Pleioneaceae</taxon>
        <taxon>Aliikangiella</taxon>
    </lineage>
</organism>
<feature type="domain" description="Glycoside hydrolase family 2 catalytic" evidence="1">
    <location>
        <begin position="93"/>
        <end position="239"/>
    </location>
</feature>
<dbReference type="EMBL" id="VIKR01000006">
    <property type="protein sequence ID" value="TQV71543.1"/>
    <property type="molecule type" value="Genomic_DNA"/>
</dbReference>
<dbReference type="PROSITE" id="PS51257">
    <property type="entry name" value="PROKAR_LIPOPROTEIN"/>
    <property type="match status" value="1"/>
</dbReference>
<evidence type="ECO:0000313" key="2">
    <source>
        <dbReference type="EMBL" id="TQV71543.1"/>
    </source>
</evidence>
<keyword evidence="3" id="KW-1185">Reference proteome</keyword>
<dbReference type="SUPFAM" id="SSF51445">
    <property type="entry name" value="(Trans)glycosidases"/>
    <property type="match status" value="1"/>
</dbReference>
<evidence type="ECO:0000259" key="1">
    <source>
        <dbReference type="Pfam" id="PF02836"/>
    </source>
</evidence>
<dbReference type="Pfam" id="PF02836">
    <property type="entry name" value="Glyco_hydro_2_C"/>
    <property type="match status" value="1"/>
</dbReference>
<evidence type="ECO:0000313" key="3">
    <source>
        <dbReference type="Proteomes" id="UP000317839"/>
    </source>
</evidence>
<proteinExistence type="predicted"/>
<dbReference type="InterPro" id="IPR017853">
    <property type="entry name" value="GH"/>
</dbReference>
<accession>A0A545T2U5</accession>
<name>A0A545T2U5_9GAMM</name>
<dbReference type="Proteomes" id="UP000317839">
    <property type="component" value="Unassembled WGS sequence"/>
</dbReference>
<protein>
    <recommendedName>
        <fullName evidence="1">Glycoside hydrolase family 2 catalytic domain-containing protein</fullName>
    </recommendedName>
</protein>
<dbReference type="OrthoDB" id="9758603at2"/>
<comment type="caution">
    <text evidence="2">The sequence shown here is derived from an EMBL/GenBank/DDBJ whole genome shotgun (WGS) entry which is preliminary data.</text>
</comment>
<dbReference type="Gene3D" id="2.60.40.10">
    <property type="entry name" value="Immunoglobulins"/>
    <property type="match status" value="1"/>
</dbReference>
<sequence length="441" mass="49968">MSKVTNFKGNNMQVSLKLFIASALLIIGGCIQAFQPVKVEIKNVDGNFQLYRGGKPYHIKGAGIEVSDFEAFVKHGGNSIRNWTTTNEKESTLSILDKAHELGLTVSLCLPMSKEHWGFNYSDPVAVKKQLDFMRGEVLKYKDHPALLTWIIGNELNFDYTNSDVYNAVNDVAKMIKEIDPYHPTTTTVAGLEKRVLKDIQERAPALDFVSMQVYGQLALLPEFIEQTDYDGPYMVTEWGTVGFWEMPKTSWGAPIEMTSTQKAQNTLRGYNEKIATQSSRVIGNHVFLWGQKQERTPTWFGMFTDSGMETESVDVMHFIWNNKWPKNRSPRLNQMLLDNKNAHQNVKLEASNDYVAIVDSSDPDGDTLSYRWEIKPESDSKKVGGDFEKDIANIDSTVNRLNKSEISFTTPKRPGAYRLFVYVYDGQGHAAHANIPFYVE</sequence>
<dbReference type="InterPro" id="IPR006103">
    <property type="entry name" value="Glyco_hydro_2_cat"/>
</dbReference>
<reference evidence="2 3" key="1">
    <citation type="submission" date="2019-06" db="EMBL/GenBank/DDBJ databases">
        <title>Draft genome of Aliikangiella marina GYP-15.</title>
        <authorList>
            <person name="Wang G."/>
        </authorList>
    </citation>
    <scope>NUCLEOTIDE SEQUENCE [LARGE SCALE GENOMIC DNA]</scope>
    <source>
        <strain evidence="2 3">GYP-15</strain>
    </source>
</reference>